<feature type="transmembrane region" description="Helical" evidence="1">
    <location>
        <begin position="34"/>
        <end position="54"/>
    </location>
</feature>
<keyword evidence="1" id="KW-1133">Transmembrane helix</keyword>
<dbReference type="InterPro" id="IPR003848">
    <property type="entry name" value="DUF218"/>
</dbReference>
<reference evidence="3 4" key="1">
    <citation type="submission" date="2021-02" db="EMBL/GenBank/DDBJ databases">
        <title>Lysobacter arenosi sp. nov., isolated from soil of gangwondo yeongwol, south Korea.</title>
        <authorList>
            <person name="Kim K.R."/>
            <person name="Kim K.H."/>
            <person name="Jeon C.O."/>
        </authorList>
    </citation>
    <scope>NUCLEOTIDE SEQUENCE [LARGE SCALE GENOMIC DNA]</scope>
    <source>
        <strain evidence="3 4">R7</strain>
    </source>
</reference>
<feature type="domain" description="DUF218" evidence="2">
    <location>
        <begin position="74"/>
        <end position="231"/>
    </location>
</feature>
<name>A0ABX7RDB7_9GAMM</name>
<gene>
    <name evidence="3" type="ORF">HIV01_002755</name>
</gene>
<sequence>MSHLLLSPMTWGLLLGALLWLTWSRLWAPVRALGIVLMFAVLVLCTPLAANALIGDLESRIPAKAHCVAPGAPIVVLAGGLDGEPRADDDYAALTQASWRRLRGAVELWRTDPGSQLVIAGGGPFQVKEASVMARLARDWGVPESALRTETASTTTWESAFALRGTLPARMRLVSSAAHLPRALLSFRSAGFDPCVYASDSDYVPMGSVGYFLPQVSAVAKTQSALYELAGMIQYRMRARETVPVTATR</sequence>
<dbReference type="InterPro" id="IPR014729">
    <property type="entry name" value="Rossmann-like_a/b/a_fold"/>
</dbReference>
<evidence type="ECO:0000313" key="3">
    <source>
        <dbReference type="EMBL" id="QSX75478.1"/>
    </source>
</evidence>
<evidence type="ECO:0000313" key="4">
    <source>
        <dbReference type="Proteomes" id="UP000663400"/>
    </source>
</evidence>
<dbReference type="InterPro" id="IPR051599">
    <property type="entry name" value="Cell_Envelope_Assoc"/>
</dbReference>
<keyword evidence="4" id="KW-1185">Reference proteome</keyword>
<keyword evidence="1" id="KW-0812">Transmembrane</keyword>
<dbReference type="Gene3D" id="3.40.50.620">
    <property type="entry name" value="HUPs"/>
    <property type="match status" value="1"/>
</dbReference>
<dbReference type="RefSeq" id="WP_200604837.1">
    <property type="nucleotide sequence ID" value="NZ_CP071517.1"/>
</dbReference>
<evidence type="ECO:0000256" key="1">
    <source>
        <dbReference type="SAM" id="Phobius"/>
    </source>
</evidence>
<proteinExistence type="predicted"/>
<dbReference type="Proteomes" id="UP000663400">
    <property type="component" value="Chromosome"/>
</dbReference>
<evidence type="ECO:0000259" key="2">
    <source>
        <dbReference type="Pfam" id="PF02698"/>
    </source>
</evidence>
<accession>A0ABX7RDB7</accession>
<protein>
    <submittedName>
        <fullName evidence="3">YdcF family protein</fullName>
    </submittedName>
</protein>
<organism evidence="3 4">
    <name type="scientific">Lysobacter arenosi</name>
    <dbReference type="NCBI Taxonomy" id="2795387"/>
    <lineage>
        <taxon>Bacteria</taxon>
        <taxon>Pseudomonadati</taxon>
        <taxon>Pseudomonadota</taxon>
        <taxon>Gammaproteobacteria</taxon>
        <taxon>Lysobacterales</taxon>
        <taxon>Lysobacteraceae</taxon>
        <taxon>Lysobacter</taxon>
    </lineage>
</organism>
<dbReference type="PANTHER" id="PTHR30336:SF4">
    <property type="entry name" value="ENVELOPE BIOGENESIS FACTOR ELYC"/>
    <property type="match status" value="1"/>
</dbReference>
<dbReference type="CDD" id="cd06259">
    <property type="entry name" value="YdcF-like"/>
    <property type="match status" value="1"/>
</dbReference>
<keyword evidence="1" id="KW-0472">Membrane</keyword>
<dbReference type="Pfam" id="PF02698">
    <property type="entry name" value="DUF218"/>
    <property type="match status" value="1"/>
</dbReference>
<dbReference type="PANTHER" id="PTHR30336">
    <property type="entry name" value="INNER MEMBRANE PROTEIN, PROBABLE PERMEASE"/>
    <property type="match status" value="1"/>
</dbReference>
<dbReference type="EMBL" id="CP071517">
    <property type="protein sequence ID" value="QSX75478.1"/>
    <property type="molecule type" value="Genomic_DNA"/>
</dbReference>